<name>A0A0C5AB17_9CAUD</name>
<reference evidence="2 3" key="1">
    <citation type="submission" date="2014-11" db="EMBL/GenBank/DDBJ databases">
        <authorList>
            <person name="Fedida A."/>
            <person name="Lindell D."/>
        </authorList>
    </citation>
    <scope>NUCLEOTIDE SEQUENCE [LARGE SCALE GENOMIC DNA]</scope>
</reference>
<keyword evidence="3" id="KW-1185">Reference proteome</keyword>
<feature type="compositionally biased region" description="Basic and acidic residues" evidence="1">
    <location>
        <begin position="182"/>
        <end position="191"/>
    </location>
</feature>
<gene>
    <name evidence="2" type="ORF">PTIM40_149</name>
</gene>
<dbReference type="EMBL" id="KP211958">
    <property type="protein sequence ID" value="AJK27576.1"/>
    <property type="molecule type" value="Genomic_DNA"/>
</dbReference>
<feature type="compositionally biased region" description="Acidic residues" evidence="1">
    <location>
        <begin position="240"/>
        <end position="249"/>
    </location>
</feature>
<evidence type="ECO:0000256" key="1">
    <source>
        <dbReference type="SAM" id="MobiDB-lite"/>
    </source>
</evidence>
<feature type="region of interest" description="Disordered" evidence="1">
    <location>
        <begin position="182"/>
        <end position="266"/>
    </location>
</feature>
<evidence type="ECO:0008006" key="4">
    <source>
        <dbReference type="Google" id="ProtNLM"/>
    </source>
</evidence>
<accession>A0A0C5AB17</accession>
<dbReference type="KEGG" id="vg:26516694"/>
<dbReference type="GeneID" id="26516694"/>
<dbReference type="SUPFAM" id="SSF53300">
    <property type="entry name" value="vWA-like"/>
    <property type="match status" value="1"/>
</dbReference>
<dbReference type="OrthoDB" id="4844at10239"/>
<sequence length="736" mass="84625">MDTNDIKGTLAKLLATENLTVEHCKCETASFDVKNRVLSLPLWIASKSVYDMLVGHEVGHALYTPADEWENTYDIPKSYVNILEDVRIEKLMKDKFPGLRKDFFAGYRELNDKDFFGVNTMDLPQLKLIDRINLYYKVGVVDHTKPIPFVEGEQEWVAKADTCKSFEDVCALAKEIYEWSQDQEKEMEKVDNVPSSSDEQGDSQEMDIIQEKQDKPQESDESGEGDDSSPQNQSERGDQGEESEWDEGDTSQQQGGYDYSDGVTDKNFSENLQDLAETSEYAHPTYADVPEVNLKHIVVPHDKWTEDCDRFWANDCYTDPNHDCYAPIDFTKIDEDYRQFRKSINQEVNYMVKEFECKKSAAAYARASVSKTGVLDTTKLFQYKYNDDIFRKITTTPDGKNHGLIFTLDWSGSMHQQIHQTVKQLLSLVFFCRKAKIPFVAYAFSDQYWEYRDESDPTSGYRRDHEDFSAYAKAPVEGQFAIYQSMRLIEFLTSDVNNQKFERLAHYLFRLSGHFQNRYNYYGYNYPIPNQLNLGGTPLNDCLLSLKTLIPTFKKQHGVEKLHVVTLTDGESNSIGIIQKPRHEANTLWRGSLHGRVVVRDRKIGYHGKVTHDTHSGLTKALLEYLKYAFPSTNFVGFRVINGSDAGHFIRWGCGYDYHETESIIKSWKKQKSLCMPNTNGYQELYLISQKSLETNTDFEVQEDATNAQIRTAFKKSLGAKANNKKILSSFITQIA</sequence>
<feature type="compositionally biased region" description="Basic and acidic residues" evidence="1">
    <location>
        <begin position="209"/>
        <end position="218"/>
    </location>
</feature>
<evidence type="ECO:0000313" key="3">
    <source>
        <dbReference type="Proteomes" id="UP000032135"/>
    </source>
</evidence>
<proteinExistence type="predicted"/>
<dbReference type="Proteomes" id="UP000032135">
    <property type="component" value="Segment"/>
</dbReference>
<organism evidence="2 3">
    <name type="scientific">Cyanophage P-TIM40</name>
    <dbReference type="NCBI Taxonomy" id="1589733"/>
    <lineage>
        <taxon>Viruses</taxon>
        <taxon>Duplodnaviria</taxon>
        <taxon>Heunggongvirae</taxon>
        <taxon>Uroviricota</taxon>
        <taxon>Caudoviricetes</taxon>
        <taxon>Pantevenvirales</taxon>
        <taxon>Kyanoviridae</taxon>
        <taxon>Libanvirus</taxon>
        <taxon>Libanvirus ptim40</taxon>
    </lineage>
</organism>
<dbReference type="InterPro" id="IPR036465">
    <property type="entry name" value="vWFA_dom_sf"/>
</dbReference>
<protein>
    <recommendedName>
        <fullName evidence="4">Peptidase</fullName>
    </recommendedName>
</protein>
<evidence type="ECO:0000313" key="2">
    <source>
        <dbReference type="EMBL" id="AJK27576.1"/>
    </source>
</evidence>
<dbReference type="RefSeq" id="YP_009188224.1">
    <property type="nucleotide sequence ID" value="NC_028663.1"/>
</dbReference>